<dbReference type="OrthoDB" id="10601244at2759"/>
<evidence type="ECO:0000256" key="1">
    <source>
        <dbReference type="ARBA" id="ARBA00035112"/>
    </source>
</evidence>
<feature type="region of interest" description="Disordered" evidence="2">
    <location>
        <begin position="1"/>
        <end position="29"/>
    </location>
</feature>
<accession>A0A395NXQ4</accession>
<dbReference type="Pfam" id="PF11807">
    <property type="entry name" value="UstYa"/>
    <property type="match status" value="1"/>
</dbReference>
<evidence type="ECO:0000313" key="4">
    <source>
        <dbReference type="EMBL" id="RFU80886.1"/>
    </source>
</evidence>
<keyword evidence="3" id="KW-1133">Transmembrane helix</keyword>
<keyword evidence="3" id="KW-0812">Transmembrane</keyword>
<evidence type="ECO:0000313" key="5">
    <source>
        <dbReference type="Proteomes" id="UP000266272"/>
    </source>
</evidence>
<dbReference type="EMBL" id="PXOA01000082">
    <property type="protein sequence ID" value="RFU80886.1"/>
    <property type="molecule type" value="Genomic_DNA"/>
</dbReference>
<feature type="transmembrane region" description="Helical" evidence="3">
    <location>
        <begin position="46"/>
        <end position="64"/>
    </location>
</feature>
<comment type="similarity">
    <text evidence="1">Belongs to the ustYa family.</text>
</comment>
<comment type="caution">
    <text evidence="4">The sequence shown here is derived from an EMBL/GenBank/DDBJ whole genome shotgun (WGS) entry which is preliminary data.</text>
</comment>
<dbReference type="GO" id="GO:0043386">
    <property type="term" value="P:mycotoxin biosynthetic process"/>
    <property type="evidence" value="ECO:0007669"/>
    <property type="project" value="InterPro"/>
</dbReference>
<evidence type="ECO:0000256" key="3">
    <source>
        <dbReference type="SAM" id="Phobius"/>
    </source>
</evidence>
<dbReference type="InterPro" id="IPR021765">
    <property type="entry name" value="UstYa-like"/>
</dbReference>
<dbReference type="Proteomes" id="UP000266272">
    <property type="component" value="Unassembled WGS sequence"/>
</dbReference>
<keyword evidence="5" id="KW-1185">Reference proteome</keyword>
<sequence length="168" mass="19481">MEDHSKYSSLCENSQSEDSEESWPLSSGTEENYYGRETLSFYKKPLPWIISTFCLLAITILLMARDWRSHNALVATRDLSLLEWEGAREFVKTRYVKFNSGLVFNETGDLVRTRNEKELDWVGTPTEEMDKAWTNITTPQDLFATEDEVKNLGPNEHLIPEFGLYEVE</sequence>
<proteinExistence type="inferred from homology"/>
<evidence type="ECO:0000256" key="2">
    <source>
        <dbReference type="SAM" id="MobiDB-lite"/>
    </source>
</evidence>
<organism evidence="4 5">
    <name type="scientific">Trichoderma arundinaceum</name>
    <dbReference type="NCBI Taxonomy" id="490622"/>
    <lineage>
        <taxon>Eukaryota</taxon>
        <taxon>Fungi</taxon>
        <taxon>Dikarya</taxon>
        <taxon>Ascomycota</taxon>
        <taxon>Pezizomycotina</taxon>
        <taxon>Sordariomycetes</taxon>
        <taxon>Hypocreomycetidae</taxon>
        <taxon>Hypocreales</taxon>
        <taxon>Hypocreaceae</taxon>
        <taxon>Trichoderma</taxon>
    </lineage>
</organism>
<name>A0A395NXQ4_TRIAR</name>
<keyword evidence="3" id="KW-0472">Membrane</keyword>
<dbReference type="AlphaFoldDB" id="A0A395NXQ4"/>
<reference evidence="4 5" key="1">
    <citation type="journal article" date="2018" name="PLoS Pathog.">
        <title>Evolution of structural diversity of trichothecenes, a family of toxins produced by plant pathogenic and entomopathogenic fungi.</title>
        <authorList>
            <person name="Proctor R.H."/>
            <person name="McCormick S.P."/>
            <person name="Kim H.S."/>
            <person name="Cardoza R.E."/>
            <person name="Stanley A.M."/>
            <person name="Lindo L."/>
            <person name="Kelly A."/>
            <person name="Brown D.W."/>
            <person name="Lee T."/>
            <person name="Vaughan M.M."/>
            <person name="Alexander N.J."/>
            <person name="Busman M."/>
            <person name="Gutierrez S."/>
        </authorList>
    </citation>
    <scope>NUCLEOTIDE SEQUENCE [LARGE SCALE GENOMIC DNA]</scope>
    <source>
        <strain evidence="4 5">IBT 40837</strain>
    </source>
</reference>
<gene>
    <name evidence="4" type="ORF">TARUN_1319</name>
</gene>
<protein>
    <submittedName>
        <fullName evidence="4">Uncharacterized protein</fullName>
    </submittedName>
</protein>